<name>A0ABU0I1T7_9HYPH</name>
<sequence>MSHIILDRVMIVVVAVLVGLLAGRGGEASPVAPYSAPSSAGAFAPR</sequence>
<feature type="region of interest" description="Disordered" evidence="1">
    <location>
        <begin position="25"/>
        <end position="46"/>
    </location>
</feature>
<comment type="caution">
    <text evidence="2">The sequence shown here is derived from an EMBL/GenBank/DDBJ whole genome shotgun (WGS) entry which is preliminary data.</text>
</comment>
<accession>A0ABU0I1T7</accession>
<protein>
    <submittedName>
        <fullName evidence="2">Uncharacterized protein</fullName>
    </submittedName>
</protein>
<evidence type="ECO:0000313" key="2">
    <source>
        <dbReference type="EMBL" id="MDQ0448062.1"/>
    </source>
</evidence>
<dbReference type="Proteomes" id="UP001231124">
    <property type="component" value="Unassembled WGS sequence"/>
</dbReference>
<feature type="compositionally biased region" description="Low complexity" evidence="1">
    <location>
        <begin position="28"/>
        <end position="46"/>
    </location>
</feature>
<proteinExistence type="predicted"/>
<reference evidence="2 3" key="1">
    <citation type="submission" date="2023-07" db="EMBL/GenBank/DDBJ databases">
        <title>Genomic Encyclopedia of Type Strains, Phase IV (KMG-IV): sequencing the most valuable type-strain genomes for metagenomic binning, comparative biology and taxonomic classification.</title>
        <authorList>
            <person name="Goeker M."/>
        </authorList>
    </citation>
    <scope>NUCLEOTIDE SEQUENCE [LARGE SCALE GENOMIC DNA]</scope>
    <source>
        <strain evidence="2 3">DSM 19013</strain>
    </source>
</reference>
<dbReference type="EMBL" id="JAUSVP010000006">
    <property type="protein sequence ID" value="MDQ0448062.1"/>
    <property type="molecule type" value="Genomic_DNA"/>
</dbReference>
<evidence type="ECO:0000313" key="3">
    <source>
        <dbReference type="Proteomes" id="UP001231124"/>
    </source>
</evidence>
<keyword evidence="3" id="KW-1185">Reference proteome</keyword>
<gene>
    <name evidence="2" type="ORF">QO012_002567</name>
</gene>
<evidence type="ECO:0000256" key="1">
    <source>
        <dbReference type="SAM" id="MobiDB-lite"/>
    </source>
</evidence>
<organism evidence="2 3">
    <name type="scientific">Methylobacterium aerolatum</name>
    <dbReference type="NCBI Taxonomy" id="418708"/>
    <lineage>
        <taxon>Bacteria</taxon>
        <taxon>Pseudomonadati</taxon>
        <taxon>Pseudomonadota</taxon>
        <taxon>Alphaproteobacteria</taxon>
        <taxon>Hyphomicrobiales</taxon>
        <taxon>Methylobacteriaceae</taxon>
        <taxon>Methylobacterium</taxon>
    </lineage>
</organism>